<feature type="domain" description="Knr4/Smi1-like" evidence="13">
    <location>
        <begin position="787"/>
        <end position="920"/>
    </location>
</feature>
<keyword evidence="9 12" id="KW-1133">Transmembrane helix</keyword>
<keyword evidence="11 12" id="KW-0472">Membrane</keyword>
<dbReference type="PANTHER" id="PTHR39188">
    <property type="entry name" value="MEMBRANE-ASSOCIATED ZINC METALLOPROTEASE M50B"/>
    <property type="match status" value="1"/>
</dbReference>
<dbReference type="OrthoDB" id="8772544at2"/>
<evidence type="ECO:0000256" key="12">
    <source>
        <dbReference type="SAM" id="Phobius"/>
    </source>
</evidence>
<dbReference type="KEGG" id="xba:C7S18_07100"/>
<comment type="subcellular location">
    <subcellularLocation>
        <location evidence="2">Membrane</location>
        <topology evidence="2">Multi-pass membrane protein</topology>
    </subcellularLocation>
</comment>
<organism evidence="14 15">
    <name type="scientific">Ahniella affigens</name>
    <dbReference type="NCBI Taxonomy" id="2021234"/>
    <lineage>
        <taxon>Bacteria</taxon>
        <taxon>Pseudomonadati</taxon>
        <taxon>Pseudomonadota</taxon>
        <taxon>Gammaproteobacteria</taxon>
        <taxon>Lysobacterales</taxon>
        <taxon>Rhodanobacteraceae</taxon>
        <taxon>Ahniella</taxon>
    </lineage>
</organism>
<evidence type="ECO:0000256" key="2">
    <source>
        <dbReference type="ARBA" id="ARBA00004141"/>
    </source>
</evidence>
<keyword evidence="7" id="KW-0378">Hydrolase</keyword>
<dbReference type="PANTHER" id="PTHR39188:SF3">
    <property type="entry name" value="STAGE IV SPORULATION PROTEIN FB"/>
    <property type="match status" value="1"/>
</dbReference>
<evidence type="ECO:0000313" key="15">
    <source>
        <dbReference type="Proteomes" id="UP000241074"/>
    </source>
</evidence>
<comment type="cofactor">
    <cofactor evidence="1">
        <name>Zn(2+)</name>
        <dbReference type="ChEBI" id="CHEBI:29105"/>
    </cofactor>
</comment>
<feature type="transmembrane region" description="Helical" evidence="12">
    <location>
        <begin position="527"/>
        <end position="550"/>
    </location>
</feature>
<gene>
    <name evidence="14" type="ORF">C7S18_07100</name>
</gene>
<evidence type="ECO:0000256" key="10">
    <source>
        <dbReference type="ARBA" id="ARBA00023049"/>
    </source>
</evidence>
<evidence type="ECO:0000256" key="9">
    <source>
        <dbReference type="ARBA" id="ARBA00022989"/>
    </source>
</evidence>
<dbReference type="SMART" id="SM00860">
    <property type="entry name" value="SMI1_KNR4"/>
    <property type="match status" value="2"/>
</dbReference>
<dbReference type="Proteomes" id="UP000241074">
    <property type="component" value="Chromosome"/>
</dbReference>
<sequence length="938" mass="103783">MNASLFDLLTLIGAIAFLVLILQWRALLSMPLRVQRARASNIDLARALAMDDLLPPLQAELDALHFAGPHWFTLEQEPEQVRGLAVFSHEDGTQVFLLPLFTLENPNRCLVYLISRLGDGRLVISQLADPFFELTRIGDELAQTLPPSSLSDAIKAHRAWRDTHGHSVAIDSAERLHLLGNWLTKRRQAMVEAGMAETAPDGLTRFRIGFSWRAMKAFWGRPKWPANKDPVPINRLTLIAQMAHRSRQFMPHSGNQWLIFGLSVLLFVALGWHFFGLPFALVLMGVIGVHELGHYLAMRAFGYRNVHMLALPLVGGVTIGQEAHPDALHRAWMSLMGPLPGLLIGWALFLYIGLTNPVQLLEFESPLTLTTYTLLLINYLNILPFLPLDGGHIVQAMLPPRWYVVRIVFLLIGAGLGIAFGLSFGLVGIAILAGLQLLGVSAQWQTRKAVKDMIDRQIILQDLTTARKLRLALEALERVAGPPVVIGARINQAEDVVRTLDTRGMSIIGRLATATTYAGLLVSPLPVVLALGLYAGLAGGLAAVGADLGMSEMQNQINERVEREDRRLRAEASDLTMTQLLNALSIDDPEPVPGPASPEAIAATEERLGTSLPEALLEFYAQNNGHPAVAILPVEEIKRVKDVEGDLMLLDDPTIPGDTVDIEVSDPDQDWDFIPVKKDLIRDWVYLGGFQSDDLILLDLAATPAIKDRRVINYFFESSHAYPGLLAFLREQYQQGKISDYYEVAHREVVAARIQAVKGYTDDQLLDLLPAPTFTMLLLTSDRPGSAASDSDINTFERKHGVKLPPSLTALYQRHNGWRQYGLAALSAVRPVDAQFLASKPVAWRFDKPFDLAHEGESERRLNLTPEDLQHCLLMTALDPELPMGPRKIVWCATPRHPDAVVIDLGNDTVFPSWRMFLTMLAVEHGQLEPDAATVAAD</sequence>
<dbReference type="Pfam" id="PF02163">
    <property type="entry name" value="Peptidase_M50"/>
    <property type="match status" value="1"/>
</dbReference>
<feature type="transmembrane region" description="Helical" evidence="12">
    <location>
        <begin position="257"/>
        <end position="289"/>
    </location>
</feature>
<keyword evidence="6" id="KW-0479">Metal-binding</keyword>
<evidence type="ECO:0000256" key="8">
    <source>
        <dbReference type="ARBA" id="ARBA00022833"/>
    </source>
</evidence>
<evidence type="ECO:0000256" key="1">
    <source>
        <dbReference type="ARBA" id="ARBA00001947"/>
    </source>
</evidence>
<evidence type="ECO:0000259" key="13">
    <source>
        <dbReference type="SMART" id="SM00860"/>
    </source>
</evidence>
<keyword evidence="4" id="KW-0645">Protease</keyword>
<evidence type="ECO:0000256" key="5">
    <source>
        <dbReference type="ARBA" id="ARBA00022692"/>
    </source>
</evidence>
<evidence type="ECO:0000256" key="6">
    <source>
        <dbReference type="ARBA" id="ARBA00022723"/>
    </source>
</evidence>
<dbReference type="InterPro" id="IPR018958">
    <property type="entry name" value="Knr4/Smi1-like_dom"/>
</dbReference>
<keyword evidence="5 12" id="KW-0812">Transmembrane</keyword>
<name>A0A2P1PQ80_9GAMM</name>
<dbReference type="GO" id="GO:0006508">
    <property type="term" value="P:proteolysis"/>
    <property type="evidence" value="ECO:0007669"/>
    <property type="project" value="UniProtKB-KW"/>
</dbReference>
<dbReference type="EMBL" id="CP027860">
    <property type="protein sequence ID" value="AVP96978.1"/>
    <property type="molecule type" value="Genomic_DNA"/>
</dbReference>
<dbReference type="SUPFAM" id="SSF160631">
    <property type="entry name" value="SMI1/KNR4-like"/>
    <property type="match status" value="2"/>
</dbReference>
<evidence type="ECO:0000256" key="3">
    <source>
        <dbReference type="ARBA" id="ARBA00007931"/>
    </source>
</evidence>
<feature type="domain" description="Knr4/Smi1-like" evidence="13">
    <location>
        <begin position="595"/>
        <end position="731"/>
    </location>
</feature>
<dbReference type="AlphaFoldDB" id="A0A2P1PQ80"/>
<evidence type="ECO:0000256" key="4">
    <source>
        <dbReference type="ARBA" id="ARBA00022670"/>
    </source>
</evidence>
<feature type="transmembrane region" description="Helical" evidence="12">
    <location>
        <begin position="332"/>
        <end position="354"/>
    </location>
</feature>
<feature type="transmembrane region" description="Helical" evidence="12">
    <location>
        <begin position="407"/>
        <end position="435"/>
    </location>
</feature>
<reference evidence="14 15" key="2">
    <citation type="submission" date="2018-03" db="EMBL/GenBank/DDBJ databases">
        <authorList>
            <person name="Keele B.F."/>
        </authorList>
    </citation>
    <scope>NUCLEOTIDE SEQUENCE [LARGE SCALE GENOMIC DNA]</scope>
    <source>
        <strain evidence="14 15">D13</strain>
    </source>
</reference>
<proteinExistence type="inferred from homology"/>
<dbReference type="GO" id="GO:0046872">
    <property type="term" value="F:metal ion binding"/>
    <property type="evidence" value="ECO:0007669"/>
    <property type="project" value="UniProtKB-KW"/>
</dbReference>
<dbReference type="GO" id="GO:0016020">
    <property type="term" value="C:membrane"/>
    <property type="evidence" value="ECO:0007669"/>
    <property type="project" value="UniProtKB-SubCell"/>
</dbReference>
<dbReference type="RefSeq" id="WP_106890903.1">
    <property type="nucleotide sequence ID" value="NZ_CP027860.1"/>
</dbReference>
<feature type="transmembrane region" description="Helical" evidence="12">
    <location>
        <begin position="366"/>
        <end position="386"/>
    </location>
</feature>
<dbReference type="GO" id="GO:0008237">
    <property type="term" value="F:metallopeptidase activity"/>
    <property type="evidence" value="ECO:0007669"/>
    <property type="project" value="UniProtKB-KW"/>
</dbReference>
<feature type="transmembrane region" description="Helical" evidence="12">
    <location>
        <begin position="6"/>
        <end position="28"/>
    </location>
</feature>
<evidence type="ECO:0000313" key="14">
    <source>
        <dbReference type="EMBL" id="AVP96978.1"/>
    </source>
</evidence>
<protein>
    <recommendedName>
        <fullName evidence="13">Knr4/Smi1-like domain-containing protein</fullName>
    </recommendedName>
</protein>
<dbReference type="InterPro" id="IPR037883">
    <property type="entry name" value="Knr4/Smi1-like_sf"/>
</dbReference>
<accession>A0A2P1PQ80</accession>
<keyword evidence="10" id="KW-0482">Metalloprotease</keyword>
<keyword evidence="15" id="KW-1185">Reference proteome</keyword>
<dbReference type="CDD" id="cd06160">
    <property type="entry name" value="S2P-M50_like_2"/>
    <property type="match status" value="1"/>
</dbReference>
<keyword evidence="8" id="KW-0862">Zinc</keyword>
<reference evidence="14 15" key="1">
    <citation type="submission" date="2018-03" db="EMBL/GenBank/DDBJ databases">
        <title>Ahniella affigens gen. nov., sp. nov., a gammaproteobacterium isolated from sandy soil near a stream.</title>
        <authorList>
            <person name="Ko Y."/>
            <person name="Kim J.-H."/>
        </authorList>
    </citation>
    <scope>NUCLEOTIDE SEQUENCE [LARGE SCALE GENOMIC DNA]</scope>
    <source>
        <strain evidence="14 15">D13</strain>
    </source>
</reference>
<feature type="transmembrane region" description="Helical" evidence="12">
    <location>
        <begin position="301"/>
        <end position="320"/>
    </location>
</feature>
<evidence type="ECO:0000256" key="7">
    <source>
        <dbReference type="ARBA" id="ARBA00022801"/>
    </source>
</evidence>
<dbReference type="InterPro" id="IPR008915">
    <property type="entry name" value="Peptidase_M50"/>
</dbReference>
<dbReference type="Pfam" id="PF09346">
    <property type="entry name" value="SMI1_KNR4"/>
    <property type="match status" value="1"/>
</dbReference>
<evidence type="ECO:0000256" key="11">
    <source>
        <dbReference type="ARBA" id="ARBA00023136"/>
    </source>
</evidence>
<comment type="similarity">
    <text evidence="3">Belongs to the peptidase M50B family.</text>
</comment>